<dbReference type="Proteomes" id="UP000076874">
    <property type="component" value="Unassembled WGS sequence"/>
</dbReference>
<feature type="compositionally biased region" description="Basic and acidic residues" evidence="1">
    <location>
        <begin position="830"/>
        <end position="844"/>
    </location>
</feature>
<reference evidence="2 3" key="1">
    <citation type="journal article" date="2016" name="Genome Biol. Evol.">
        <title>Divergent and convergent evolution of fungal pathogenicity.</title>
        <authorList>
            <person name="Shang Y."/>
            <person name="Xiao G."/>
            <person name="Zheng P."/>
            <person name="Cen K."/>
            <person name="Zhan S."/>
            <person name="Wang C."/>
        </authorList>
    </citation>
    <scope>NUCLEOTIDE SEQUENCE [LARGE SCALE GENOMIC DNA]</scope>
    <source>
        <strain evidence="2 3">RCEF 264</strain>
    </source>
</reference>
<comment type="caution">
    <text evidence="2">The sequence shown here is derived from an EMBL/GenBank/DDBJ whole genome shotgun (WGS) entry which is preliminary data.</text>
</comment>
<proteinExistence type="predicted"/>
<organism evidence="2 3">
    <name type="scientific">Niveomyces insectorum RCEF 264</name>
    <dbReference type="NCBI Taxonomy" id="1081102"/>
    <lineage>
        <taxon>Eukaryota</taxon>
        <taxon>Fungi</taxon>
        <taxon>Dikarya</taxon>
        <taxon>Ascomycota</taxon>
        <taxon>Pezizomycotina</taxon>
        <taxon>Sordariomycetes</taxon>
        <taxon>Hypocreomycetidae</taxon>
        <taxon>Hypocreales</taxon>
        <taxon>Cordycipitaceae</taxon>
        <taxon>Niveomyces</taxon>
    </lineage>
</organism>
<protein>
    <submittedName>
        <fullName evidence="2">Uncharacterized protein</fullName>
    </submittedName>
</protein>
<sequence length="902" mass="92986">MAEPSLASNNPFRRKNTVPTPTSAATAAAAAFSASSSPSSFFTSTTAAASSSPATETHSSAFVSNHASLSSSTHRGDPFSVDSGVSANSGASAPTSIFAQEERYQLQQQQQQQPQQQHLTGDAFRDQLRALPKSAAAPPSTTFLKPKPVKKVRVQSPPPPSPDSVDSDLEDHFSTSFVATGTAAITRFGSSGGSDGGGGGDGGLESSRLPVSVVRAPYDDDYSSESESSEADNTTTTIATTVDRKLAATLSAPNLASPLPTQPRIPPANPFQKTLEEVGVGSAVQAGRGISAAGESPVAVGKGALDVDAFRRLLLTGQTGGGLLRAPGGAAGAADAASMTDASSVSKHSVFDAGAHPLQETPRTSHEISETDDDRSGLILAVPPQAPGLAQRQTLRKKPPPPSSRHGKLIKAQKDKDNGKDNSKDKTKGGEEASPLASPSSDVNKPLPPPPTRRAVDEDIDSIFDREAAGKLPELDLDPDVSDDAMPVAAPRPPTPPNASHSAPLPSSARRISSSGSGTETLTSLPSPRAALAASAPLPTTTTTTKSVPAPPPRRQARSKSEGKADIGHERPSPAFTSDDRAHEQQQQQQQEHQHHHHHQNQHRDRSPMGSPRSSLDSARSRPASIKLTANAPAPPPPRRAHHASRPSNSLISPSAMSFASPSLPSASLSPSVLPENDRPPATWLGTTGSGLTGGETLTSGAAEGVSLSASVSTPALAFAGELASPGSSSTLVPTSRSAKPPPPPTRNASMRQNKDGRPALPGEKTRTGSNSGRPSSLMSVDAISRRVGQPHLPPPPPPRQRGSSRGSIDVPEGGASTTTAASAAAAVDASRRRSSDCMRRLGTEEPTLAEENEEREQTGAAEYAGGALGIDASGPSANDILADLNALQREVDALRGQYGKP</sequence>
<feature type="region of interest" description="Disordered" evidence="1">
    <location>
        <begin position="219"/>
        <end position="238"/>
    </location>
</feature>
<dbReference type="OrthoDB" id="428854at2759"/>
<feature type="region of interest" description="Disordered" evidence="1">
    <location>
        <begin position="354"/>
        <end position="699"/>
    </location>
</feature>
<dbReference type="STRING" id="1081102.A0A167XQN7"/>
<feature type="region of interest" description="Disordered" evidence="1">
    <location>
        <begin position="722"/>
        <end position="859"/>
    </location>
</feature>
<gene>
    <name evidence="2" type="ORF">SPI_02056</name>
</gene>
<dbReference type="AlphaFoldDB" id="A0A167XQN7"/>
<feature type="compositionally biased region" description="Basic and acidic residues" evidence="1">
    <location>
        <begin position="412"/>
        <end position="431"/>
    </location>
</feature>
<feature type="compositionally biased region" description="Polar residues" evidence="1">
    <location>
        <begin position="62"/>
        <end position="73"/>
    </location>
</feature>
<evidence type="ECO:0000256" key="1">
    <source>
        <dbReference type="SAM" id="MobiDB-lite"/>
    </source>
</evidence>
<evidence type="ECO:0000313" key="2">
    <source>
        <dbReference type="EMBL" id="OAA65269.1"/>
    </source>
</evidence>
<feature type="compositionally biased region" description="Low complexity" evidence="1">
    <location>
        <begin position="653"/>
        <end position="675"/>
    </location>
</feature>
<feature type="compositionally biased region" description="Low complexity" evidence="1">
    <location>
        <begin position="498"/>
        <end position="548"/>
    </location>
</feature>
<name>A0A167XQN7_9HYPO</name>
<feature type="compositionally biased region" description="Polar residues" evidence="1">
    <location>
        <begin position="1"/>
        <end position="11"/>
    </location>
</feature>
<feature type="compositionally biased region" description="Polar residues" evidence="1">
    <location>
        <begin position="726"/>
        <end position="738"/>
    </location>
</feature>
<feature type="region of interest" description="Disordered" evidence="1">
    <location>
        <begin position="1"/>
        <end position="173"/>
    </location>
</feature>
<feature type="compositionally biased region" description="Low complexity" evidence="1">
    <location>
        <begin position="20"/>
        <end position="61"/>
    </location>
</feature>
<feature type="compositionally biased region" description="Basic residues" evidence="1">
    <location>
        <begin position="394"/>
        <end position="411"/>
    </location>
</feature>
<feature type="compositionally biased region" description="Acidic residues" evidence="1">
    <location>
        <begin position="219"/>
        <end position="230"/>
    </location>
</feature>
<feature type="compositionally biased region" description="Basic and acidic residues" evidence="1">
    <location>
        <begin position="559"/>
        <end position="584"/>
    </location>
</feature>
<evidence type="ECO:0000313" key="3">
    <source>
        <dbReference type="Proteomes" id="UP000076874"/>
    </source>
</evidence>
<feature type="region of interest" description="Disordered" evidence="1">
    <location>
        <begin position="188"/>
        <end position="209"/>
    </location>
</feature>
<feature type="compositionally biased region" description="Polar residues" evidence="1">
    <location>
        <begin position="83"/>
        <end position="98"/>
    </location>
</feature>
<feature type="compositionally biased region" description="Gly residues" evidence="1">
    <location>
        <begin position="190"/>
        <end position="203"/>
    </location>
</feature>
<feature type="compositionally biased region" description="Low complexity" evidence="1">
    <location>
        <begin position="816"/>
        <end position="829"/>
    </location>
</feature>
<dbReference type="EMBL" id="AZHD01000003">
    <property type="protein sequence ID" value="OAA65269.1"/>
    <property type="molecule type" value="Genomic_DNA"/>
</dbReference>
<keyword evidence="3" id="KW-1185">Reference proteome</keyword>
<accession>A0A167XQN7</accession>
<feature type="compositionally biased region" description="Low complexity" evidence="1">
    <location>
        <begin position="105"/>
        <end position="117"/>
    </location>
</feature>
<feature type="compositionally biased region" description="Polar residues" evidence="1">
    <location>
        <begin position="768"/>
        <end position="779"/>
    </location>
</feature>